<reference evidence="2 3" key="1">
    <citation type="submission" date="2019-09" db="EMBL/GenBank/DDBJ databases">
        <title>A chromosome-level genome assembly of the Chinese tupelo Nyssa sinensis.</title>
        <authorList>
            <person name="Yang X."/>
            <person name="Kang M."/>
            <person name="Yang Y."/>
            <person name="Xiong H."/>
            <person name="Wang M."/>
            <person name="Zhang Z."/>
            <person name="Wang Z."/>
            <person name="Wu H."/>
            <person name="Ma T."/>
            <person name="Liu J."/>
            <person name="Xi Z."/>
        </authorList>
    </citation>
    <scope>NUCLEOTIDE SEQUENCE [LARGE SCALE GENOMIC DNA]</scope>
    <source>
        <strain evidence="2">J267</strain>
        <tissue evidence="2">Leaf</tissue>
    </source>
</reference>
<dbReference type="SUPFAM" id="SSF56752">
    <property type="entry name" value="D-aminoacid aminotransferase-like PLP-dependent enzymes"/>
    <property type="match status" value="1"/>
</dbReference>
<proteinExistence type="predicted"/>
<evidence type="ECO:0000313" key="3">
    <source>
        <dbReference type="Proteomes" id="UP000325577"/>
    </source>
</evidence>
<dbReference type="InterPro" id="IPR001544">
    <property type="entry name" value="Aminotrans_IV"/>
</dbReference>
<feature type="region of interest" description="Disordered" evidence="1">
    <location>
        <begin position="285"/>
        <end position="306"/>
    </location>
</feature>
<dbReference type="AlphaFoldDB" id="A0A5J5AY07"/>
<keyword evidence="3" id="KW-1185">Reference proteome</keyword>
<dbReference type="Pfam" id="PF01063">
    <property type="entry name" value="Aminotran_4"/>
    <property type="match status" value="1"/>
</dbReference>
<protein>
    <submittedName>
        <fullName evidence="2">Uncharacterized protein</fullName>
    </submittedName>
</protein>
<gene>
    <name evidence="2" type="ORF">F0562_031846</name>
</gene>
<dbReference type="EMBL" id="CM018041">
    <property type="protein sequence ID" value="KAA8534327.1"/>
    <property type="molecule type" value="Genomic_DNA"/>
</dbReference>
<name>A0A5J5AY07_9ASTE</name>
<dbReference type="OrthoDB" id="59470at2759"/>
<organism evidence="2 3">
    <name type="scientific">Nyssa sinensis</name>
    <dbReference type="NCBI Taxonomy" id="561372"/>
    <lineage>
        <taxon>Eukaryota</taxon>
        <taxon>Viridiplantae</taxon>
        <taxon>Streptophyta</taxon>
        <taxon>Embryophyta</taxon>
        <taxon>Tracheophyta</taxon>
        <taxon>Spermatophyta</taxon>
        <taxon>Magnoliopsida</taxon>
        <taxon>eudicotyledons</taxon>
        <taxon>Gunneridae</taxon>
        <taxon>Pentapetalae</taxon>
        <taxon>asterids</taxon>
        <taxon>Cornales</taxon>
        <taxon>Nyssaceae</taxon>
        <taxon>Nyssa</taxon>
    </lineage>
</organism>
<sequence>MSGSRFLFANGVVLPPSDTPSVSTFLEAHPGAYTTSRTHNNVLPVALKERKSGEELAITALVSGNSEKLSDNDSLTEDKLSRILDVYVHVGIYIPPVFGIQENGAHLAVVGRGRDVANAKYSDWVRLRKPLEKLRLPSVTELLLSNDRDRILEGCVTNFFVVCRKGNNDISNDAKGKDLYDYRSAYSVEIQTAPISDGVLPGVIRQVIIDVCSSMGIPLREVAPSWSESEIWEEAFIDKGFQASGHSSYDSLRLLQHVETIQVPSSLGIAGIKILEGGNMGGEAVQGGSWEDHCSNPERDLEESRL</sequence>
<feature type="compositionally biased region" description="Basic and acidic residues" evidence="1">
    <location>
        <begin position="290"/>
        <end position="306"/>
    </location>
</feature>
<dbReference type="PANTHER" id="PTHR47703:SF2">
    <property type="entry name" value="D-AMINOACID AMINOTRANSFERASE-LIKE PLP-DEPENDENT ENZYMES SUPERFAMILY PROTEIN"/>
    <property type="match status" value="1"/>
</dbReference>
<dbReference type="Proteomes" id="UP000325577">
    <property type="component" value="Linkage Group LG18"/>
</dbReference>
<dbReference type="GO" id="GO:0003824">
    <property type="term" value="F:catalytic activity"/>
    <property type="evidence" value="ECO:0007669"/>
    <property type="project" value="InterPro"/>
</dbReference>
<dbReference type="Gene3D" id="3.20.10.10">
    <property type="entry name" value="D-amino Acid Aminotransferase, subunit A, domain 2"/>
    <property type="match status" value="1"/>
</dbReference>
<evidence type="ECO:0000256" key="1">
    <source>
        <dbReference type="SAM" id="MobiDB-lite"/>
    </source>
</evidence>
<accession>A0A5J5AY07</accession>
<dbReference type="InterPro" id="IPR043132">
    <property type="entry name" value="BCAT-like_C"/>
</dbReference>
<dbReference type="PANTHER" id="PTHR47703">
    <property type="entry name" value="D-AMINOACID AMINOTRANSFERASE-LIKE PLP-DEPENDENT ENZYMES SUPERFAMILY PROTEIN"/>
    <property type="match status" value="1"/>
</dbReference>
<evidence type="ECO:0000313" key="2">
    <source>
        <dbReference type="EMBL" id="KAA8534327.1"/>
    </source>
</evidence>
<dbReference type="InterPro" id="IPR036038">
    <property type="entry name" value="Aminotransferase-like"/>
</dbReference>